<feature type="compositionally biased region" description="Acidic residues" evidence="1">
    <location>
        <begin position="266"/>
        <end position="283"/>
    </location>
</feature>
<feature type="compositionally biased region" description="Basic residues" evidence="1">
    <location>
        <begin position="129"/>
        <end position="138"/>
    </location>
</feature>
<feature type="compositionally biased region" description="Basic and acidic residues" evidence="1">
    <location>
        <begin position="407"/>
        <end position="421"/>
    </location>
</feature>
<evidence type="ECO:0000256" key="2">
    <source>
        <dbReference type="SAM" id="SignalP"/>
    </source>
</evidence>
<proteinExistence type="predicted"/>
<feature type="region of interest" description="Disordered" evidence="1">
    <location>
        <begin position="25"/>
        <end position="167"/>
    </location>
</feature>
<organism evidence="3 4">
    <name type="scientific">Hermetia illucens</name>
    <name type="common">Black soldier fly</name>
    <dbReference type="NCBI Taxonomy" id="343691"/>
    <lineage>
        <taxon>Eukaryota</taxon>
        <taxon>Metazoa</taxon>
        <taxon>Ecdysozoa</taxon>
        <taxon>Arthropoda</taxon>
        <taxon>Hexapoda</taxon>
        <taxon>Insecta</taxon>
        <taxon>Pterygota</taxon>
        <taxon>Neoptera</taxon>
        <taxon>Endopterygota</taxon>
        <taxon>Diptera</taxon>
        <taxon>Brachycera</taxon>
        <taxon>Stratiomyomorpha</taxon>
        <taxon>Stratiomyidae</taxon>
        <taxon>Hermetiinae</taxon>
        <taxon>Hermetia</taxon>
    </lineage>
</organism>
<evidence type="ECO:0000313" key="4">
    <source>
        <dbReference type="Proteomes" id="UP000594454"/>
    </source>
</evidence>
<reference evidence="3 4" key="1">
    <citation type="submission" date="2020-11" db="EMBL/GenBank/DDBJ databases">
        <authorList>
            <person name="Wallbank WR R."/>
            <person name="Pardo Diaz C."/>
            <person name="Kozak K."/>
            <person name="Martin S."/>
            <person name="Jiggins C."/>
            <person name="Moest M."/>
            <person name="Warren A I."/>
            <person name="Generalovic N T."/>
            <person name="Byers J.R.P. K."/>
            <person name="Montejo-Kovacevich G."/>
            <person name="Yen C E."/>
        </authorList>
    </citation>
    <scope>NUCLEOTIDE SEQUENCE [LARGE SCALE GENOMIC DNA]</scope>
</reference>
<feature type="compositionally biased region" description="Basic residues" evidence="1">
    <location>
        <begin position="372"/>
        <end position="406"/>
    </location>
</feature>
<feature type="signal peptide" evidence="2">
    <location>
        <begin position="1"/>
        <end position="19"/>
    </location>
</feature>
<dbReference type="EMBL" id="LR899012">
    <property type="protein sequence ID" value="CAD7089350.1"/>
    <property type="molecule type" value="Genomic_DNA"/>
</dbReference>
<feature type="chain" id="PRO_5031024066" evidence="2">
    <location>
        <begin position="20"/>
        <end position="464"/>
    </location>
</feature>
<feature type="compositionally biased region" description="Low complexity" evidence="1">
    <location>
        <begin position="298"/>
        <end position="313"/>
    </location>
</feature>
<sequence>MKLLFVLFGVLLLTTFAFAQDAASDAEYPVDSPAESYGSDDSYASDGSGIFEGTQPDFNEPAELDTSTGDASDAPVDDNTHGESAPSSGDVADPSGETGSQTKPYSPNKGHCGSRRGGRRWGRRGDRRWGRRGGHGRRGSRDGRGGRRWGRPWERRGPRKSYDRRPREKIIAPNQFKFHSQKSRYTIDLVIVNHEAAFCTFWRIAPIVDKLEEARDRLHDGIFGNKAEDLPVARVAVDSDGSDASDASDAADGSDASDVAQPESDVSADDEQPESDAPSDDAPETPAETPAEGDSDAEAPANADASDASNGSDAADDAQPNSDASTDDGQPEAAEGAPDTPAEGDGALEASPTAPSEETGDQPDKPVDKGHRGPGRWGRRGGRRWGRRGGRRWGRRGGRRWGRLGGRRWDRRGGRRWDPRRLRSWQARSNGGQQSMKPHPFALKALKARRAILDRAINKLERRN</sequence>
<keyword evidence="2" id="KW-0732">Signal</keyword>
<evidence type="ECO:0000256" key="1">
    <source>
        <dbReference type="SAM" id="MobiDB-lite"/>
    </source>
</evidence>
<feature type="compositionally biased region" description="Basic residues" evidence="1">
    <location>
        <begin position="112"/>
        <end position="122"/>
    </location>
</feature>
<feature type="region of interest" description="Disordered" evidence="1">
    <location>
        <begin position="238"/>
        <end position="440"/>
    </location>
</feature>
<feature type="compositionally biased region" description="Polar residues" evidence="1">
    <location>
        <begin position="426"/>
        <end position="436"/>
    </location>
</feature>
<evidence type="ECO:0000313" key="3">
    <source>
        <dbReference type="EMBL" id="CAD7089350.1"/>
    </source>
</evidence>
<feature type="compositionally biased region" description="Low complexity" evidence="1">
    <location>
        <begin position="238"/>
        <end position="260"/>
    </location>
</feature>
<name>A0A7R8UY81_HERIL</name>
<dbReference type="Proteomes" id="UP000594454">
    <property type="component" value="Chromosome 4"/>
</dbReference>
<dbReference type="InParanoid" id="A0A7R8UY81"/>
<feature type="compositionally biased region" description="Low complexity" evidence="1">
    <location>
        <begin position="36"/>
        <end position="49"/>
    </location>
</feature>
<keyword evidence="4" id="KW-1185">Reference proteome</keyword>
<feature type="compositionally biased region" description="Basic and acidic residues" evidence="1">
    <location>
        <begin position="139"/>
        <end position="167"/>
    </location>
</feature>
<accession>A0A7R8UY81</accession>
<feature type="compositionally biased region" description="Basic and acidic residues" evidence="1">
    <location>
        <begin position="362"/>
        <end position="371"/>
    </location>
</feature>
<protein>
    <submittedName>
        <fullName evidence="3">Uncharacterized protein</fullName>
    </submittedName>
</protein>
<gene>
    <name evidence="3" type="ORF">HERILL_LOCUS11905</name>
</gene>
<dbReference type="AlphaFoldDB" id="A0A7R8UY81"/>